<dbReference type="PANTHER" id="PTHR33221">
    <property type="entry name" value="WINGED HELIX-TURN-HELIX TRANSCRIPTIONAL REGULATOR, RRF2 FAMILY"/>
    <property type="match status" value="1"/>
</dbReference>
<evidence type="ECO:0000313" key="2">
    <source>
        <dbReference type="Proteomes" id="UP000030121"/>
    </source>
</evidence>
<evidence type="ECO:0000313" key="1">
    <source>
        <dbReference type="EMBL" id="KGO89621.1"/>
    </source>
</evidence>
<dbReference type="PANTHER" id="PTHR33221:SF15">
    <property type="entry name" value="HTH-TYPE TRANSCRIPTIONAL REGULATOR YWGB-RELATED"/>
    <property type="match status" value="1"/>
</dbReference>
<dbReference type="InterPro" id="IPR036390">
    <property type="entry name" value="WH_DNA-bd_sf"/>
</dbReference>
<name>A0A0A2MDE2_9FLAO</name>
<dbReference type="EMBL" id="JRLW01000008">
    <property type="protein sequence ID" value="KGO89621.1"/>
    <property type="molecule type" value="Genomic_DNA"/>
</dbReference>
<dbReference type="RefSeq" id="WP_026979417.1">
    <property type="nucleotide sequence ID" value="NZ_AUCZ01000003.1"/>
</dbReference>
<dbReference type="PROSITE" id="PS51197">
    <property type="entry name" value="HTH_RRF2_2"/>
    <property type="match status" value="1"/>
</dbReference>
<gene>
    <name evidence="1" type="ORF">Q764_07590</name>
</gene>
<dbReference type="InterPro" id="IPR000944">
    <property type="entry name" value="Tscrpt_reg_Rrf2"/>
</dbReference>
<dbReference type="Gene3D" id="1.10.10.10">
    <property type="entry name" value="Winged helix-like DNA-binding domain superfamily/Winged helix DNA-binding domain"/>
    <property type="match status" value="1"/>
</dbReference>
<proteinExistence type="predicted"/>
<dbReference type="Pfam" id="PF02082">
    <property type="entry name" value="Rrf2"/>
    <property type="match status" value="1"/>
</dbReference>
<dbReference type="GO" id="GO:0003700">
    <property type="term" value="F:DNA-binding transcription factor activity"/>
    <property type="evidence" value="ECO:0007669"/>
    <property type="project" value="TreeGrafter"/>
</dbReference>
<dbReference type="InterPro" id="IPR036388">
    <property type="entry name" value="WH-like_DNA-bd_sf"/>
</dbReference>
<dbReference type="SUPFAM" id="SSF46785">
    <property type="entry name" value="Winged helix' DNA-binding domain"/>
    <property type="match status" value="1"/>
</dbReference>
<comment type="caution">
    <text evidence="1">The sequence shown here is derived from an EMBL/GenBank/DDBJ whole genome shotgun (WGS) entry which is preliminary data.</text>
</comment>
<dbReference type="AlphaFoldDB" id="A0A0A2MDE2"/>
<dbReference type="OrthoDB" id="9808360at2"/>
<dbReference type="NCBIfam" id="TIGR00738">
    <property type="entry name" value="rrf2_super"/>
    <property type="match status" value="1"/>
</dbReference>
<dbReference type="STRING" id="1121899.GCA_000430025_00639"/>
<dbReference type="GO" id="GO:0005829">
    <property type="term" value="C:cytosol"/>
    <property type="evidence" value="ECO:0007669"/>
    <property type="project" value="TreeGrafter"/>
</dbReference>
<dbReference type="Proteomes" id="UP000030121">
    <property type="component" value="Unassembled WGS sequence"/>
</dbReference>
<protein>
    <submittedName>
        <fullName evidence="1">Rrf2 family transcriptional regulator</fullName>
    </submittedName>
</protein>
<organism evidence="1 2">
    <name type="scientific">Flavobacterium suncheonense GH29-5 = DSM 17707</name>
    <dbReference type="NCBI Taxonomy" id="1121899"/>
    <lineage>
        <taxon>Bacteria</taxon>
        <taxon>Pseudomonadati</taxon>
        <taxon>Bacteroidota</taxon>
        <taxon>Flavobacteriia</taxon>
        <taxon>Flavobacteriales</taxon>
        <taxon>Flavobacteriaceae</taxon>
        <taxon>Flavobacterium</taxon>
    </lineage>
</organism>
<reference evidence="1 2" key="1">
    <citation type="submission" date="2013-09" db="EMBL/GenBank/DDBJ databases">
        <authorList>
            <person name="Zeng Z."/>
            <person name="Chen C."/>
        </authorList>
    </citation>
    <scope>NUCLEOTIDE SEQUENCE [LARGE SCALE GENOMIC DNA]</scope>
    <source>
        <strain evidence="1 2">GH29-5</strain>
    </source>
</reference>
<accession>A0A0A2MDE2</accession>
<dbReference type="eggNOG" id="COG1959">
    <property type="taxonomic scope" value="Bacteria"/>
</dbReference>
<sequence length="144" mass="15907">MFSKACEYGIRATIFIASESLKSNRVGQKEIAEEIDSPVAFTAKILQKLVHRNIVSSAKGVGGGFSIEKTRMKEVKLADIVEAIDGDSIFRGCGLGLRDCSEVRPCPVHDKFKFIKAELITMLENTTLEELALGIKSGYTFLRY</sequence>
<keyword evidence="2" id="KW-1185">Reference proteome</keyword>